<protein>
    <submittedName>
        <fullName evidence="1">Uncharacterized protein</fullName>
    </submittedName>
</protein>
<proteinExistence type="predicted"/>
<gene>
    <name evidence="1" type="ORF">GSM42_09335</name>
</gene>
<evidence type="ECO:0000313" key="2">
    <source>
        <dbReference type="Proteomes" id="UP000430692"/>
    </source>
</evidence>
<dbReference type="RefSeq" id="WP_160801271.1">
    <property type="nucleotide sequence ID" value="NZ_WUUL01000005.1"/>
</dbReference>
<comment type="caution">
    <text evidence="1">The sequence shown here is derived from an EMBL/GenBank/DDBJ whole genome shotgun (WGS) entry which is preliminary data.</text>
</comment>
<dbReference type="AlphaFoldDB" id="A0A6I4VZN9"/>
<evidence type="ECO:0000313" key="1">
    <source>
        <dbReference type="EMBL" id="MXQ53914.1"/>
    </source>
</evidence>
<dbReference type="EMBL" id="WUUL01000005">
    <property type="protein sequence ID" value="MXQ53914.1"/>
    <property type="molecule type" value="Genomic_DNA"/>
</dbReference>
<keyword evidence="2" id="KW-1185">Reference proteome</keyword>
<organism evidence="1 2">
    <name type="scientific">Shimazuella alba</name>
    <dbReference type="NCBI Taxonomy" id="2690964"/>
    <lineage>
        <taxon>Bacteria</taxon>
        <taxon>Bacillati</taxon>
        <taxon>Bacillota</taxon>
        <taxon>Bacilli</taxon>
        <taxon>Bacillales</taxon>
        <taxon>Thermoactinomycetaceae</taxon>
        <taxon>Shimazuella</taxon>
    </lineage>
</organism>
<reference evidence="1 2" key="1">
    <citation type="submission" date="2019-12" db="EMBL/GenBank/DDBJ databases">
        <title>Whole-genome analyses of novel actinobacteria.</title>
        <authorList>
            <person name="Sahin N."/>
            <person name="Saygin H."/>
        </authorList>
    </citation>
    <scope>NUCLEOTIDE SEQUENCE [LARGE SCALE GENOMIC DNA]</scope>
    <source>
        <strain evidence="1 2">KC615</strain>
    </source>
</reference>
<dbReference type="Proteomes" id="UP000430692">
    <property type="component" value="Unassembled WGS sequence"/>
</dbReference>
<accession>A0A6I4VZN9</accession>
<sequence>MLAGVIVHPYHGNQVGKEEKKWFADTFSKKIISDEIPVVSIDANQIIFLRIITKTVVQIHQKVN</sequence>
<name>A0A6I4VZN9_9BACL</name>